<sequence>MKLQKIKLNKLAENSLANREMKEIKGGKCCTCSCAYADTGGSSPKDNRAANYNIGNGGHSTSGDNYYFMCIEVGPLT</sequence>
<accession>A0A3P1XNB8</accession>
<dbReference type="InterPro" id="IPR026408">
    <property type="entry name" value="GG_sam_targ_CFB"/>
</dbReference>
<dbReference type="Proteomes" id="UP000278609">
    <property type="component" value="Unassembled WGS sequence"/>
</dbReference>
<protein>
    <submittedName>
        <fullName evidence="1">RSAM-modified peptide</fullName>
    </submittedName>
</protein>
<dbReference type="OrthoDB" id="1100806at2"/>
<dbReference type="RefSeq" id="WP_099811145.1">
    <property type="nucleotide sequence ID" value="NZ_RQYS01000041.1"/>
</dbReference>
<evidence type="ECO:0000313" key="2">
    <source>
        <dbReference type="Proteomes" id="UP000278609"/>
    </source>
</evidence>
<dbReference type="NCBIfam" id="TIGR04149">
    <property type="entry name" value="GG_sam_targ_CFB"/>
    <property type="match status" value="1"/>
</dbReference>
<reference evidence="1 2" key="1">
    <citation type="submission" date="2018-11" db="EMBL/GenBank/DDBJ databases">
        <title>Genomes From Bacteria Associated with the Canine Oral Cavity: a Test Case for Automated Genome-Based Taxonomic Assignment.</title>
        <authorList>
            <person name="Coil D.A."/>
            <person name="Jospin G."/>
            <person name="Darling A.E."/>
            <person name="Wallis C."/>
            <person name="Davis I.J."/>
            <person name="Harris S."/>
            <person name="Eisen J.A."/>
            <person name="Holcombe L.J."/>
            <person name="O'Flynn C."/>
        </authorList>
    </citation>
    <scope>NUCLEOTIDE SEQUENCE [LARGE SCALE GENOMIC DNA]</scope>
    <source>
        <strain evidence="1 2">OH2617_COT-023</strain>
    </source>
</reference>
<organism evidence="1 2">
    <name type="scientific">Tannerella forsythia</name>
    <name type="common">Bacteroides forsythus</name>
    <dbReference type="NCBI Taxonomy" id="28112"/>
    <lineage>
        <taxon>Bacteria</taxon>
        <taxon>Pseudomonadati</taxon>
        <taxon>Bacteroidota</taxon>
        <taxon>Bacteroidia</taxon>
        <taxon>Bacteroidales</taxon>
        <taxon>Tannerellaceae</taxon>
        <taxon>Tannerella</taxon>
    </lineage>
</organism>
<gene>
    <name evidence="1" type="ORF">EII40_09570</name>
</gene>
<comment type="caution">
    <text evidence="1">The sequence shown here is derived from an EMBL/GenBank/DDBJ whole genome shotgun (WGS) entry which is preliminary data.</text>
</comment>
<proteinExistence type="predicted"/>
<evidence type="ECO:0000313" key="1">
    <source>
        <dbReference type="EMBL" id="RRD59500.1"/>
    </source>
</evidence>
<name>A0A3P1XNB8_TANFO</name>
<dbReference type="EMBL" id="RQYS01000041">
    <property type="protein sequence ID" value="RRD59500.1"/>
    <property type="molecule type" value="Genomic_DNA"/>
</dbReference>
<dbReference type="AlphaFoldDB" id="A0A3P1XNB8"/>